<keyword evidence="2" id="KW-1185">Reference proteome</keyword>
<dbReference type="EMBL" id="JAWZYT010001054">
    <property type="protein sequence ID" value="KAK4316016.1"/>
    <property type="molecule type" value="Genomic_DNA"/>
</dbReference>
<accession>A0AAE1PXU4</accession>
<gene>
    <name evidence="1" type="ORF">Pmani_012790</name>
</gene>
<evidence type="ECO:0000313" key="2">
    <source>
        <dbReference type="Proteomes" id="UP001292094"/>
    </source>
</evidence>
<reference evidence="1" key="1">
    <citation type="submission" date="2023-11" db="EMBL/GenBank/DDBJ databases">
        <title>Genome assemblies of two species of porcelain crab, Petrolisthes cinctipes and Petrolisthes manimaculis (Anomura: Porcellanidae).</title>
        <authorList>
            <person name="Angst P."/>
        </authorList>
    </citation>
    <scope>NUCLEOTIDE SEQUENCE</scope>
    <source>
        <strain evidence="1">PB745_02</strain>
        <tissue evidence="1">Gill</tissue>
    </source>
</reference>
<comment type="caution">
    <text evidence="1">The sequence shown here is derived from an EMBL/GenBank/DDBJ whole genome shotgun (WGS) entry which is preliminary data.</text>
</comment>
<evidence type="ECO:0000313" key="1">
    <source>
        <dbReference type="EMBL" id="KAK4316016.1"/>
    </source>
</evidence>
<organism evidence="1 2">
    <name type="scientific">Petrolisthes manimaculis</name>
    <dbReference type="NCBI Taxonomy" id="1843537"/>
    <lineage>
        <taxon>Eukaryota</taxon>
        <taxon>Metazoa</taxon>
        <taxon>Ecdysozoa</taxon>
        <taxon>Arthropoda</taxon>
        <taxon>Crustacea</taxon>
        <taxon>Multicrustacea</taxon>
        <taxon>Malacostraca</taxon>
        <taxon>Eumalacostraca</taxon>
        <taxon>Eucarida</taxon>
        <taxon>Decapoda</taxon>
        <taxon>Pleocyemata</taxon>
        <taxon>Anomura</taxon>
        <taxon>Galatheoidea</taxon>
        <taxon>Porcellanidae</taxon>
        <taxon>Petrolisthes</taxon>
    </lineage>
</organism>
<name>A0AAE1PXU4_9EUCA</name>
<protein>
    <submittedName>
        <fullName evidence="1">Uncharacterized protein</fullName>
    </submittedName>
</protein>
<dbReference type="Proteomes" id="UP001292094">
    <property type="component" value="Unassembled WGS sequence"/>
</dbReference>
<proteinExistence type="predicted"/>
<sequence length="70" mass="8083">MADELLQRVVQEFSARTGRHEYSALVTLKCAREHYQQQPRLALLLQNGSSQQGGPRLLYFLWHPLSTSTR</sequence>
<dbReference type="AlphaFoldDB" id="A0AAE1PXU4"/>